<name>A0ABP8EX84_9MICO</name>
<dbReference type="SUPFAM" id="SSF53041">
    <property type="entry name" value="Resolvase-like"/>
    <property type="match status" value="1"/>
</dbReference>
<evidence type="ECO:0000259" key="1">
    <source>
        <dbReference type="SMART" id="SM00857"/>
    </source>
</evidence>
<gene>
    <name evidence="2" type="ORF">GCM10022262_29750</name>
</gene>
<evidence type="ECO:0000313" key="2">
    <source>
        <dbReference type="EMBL" id="GAA4288615.1"/>
    </source>
</evidence>
<dbReference type="InterPro" id="IPR006119">
    <property type="entry name" value="Resolv_N"/>
</dbReference>
<sequence length="128" mass="13700">MKRLGYVRVDEMGDDDSDQHDVLRGAGVRRAETFTDVACGTTPASSRPAWRLLLEQLRRGDTVVVTDLKTFGADCTDVALTLGALEHMGVSVFAVRDGVDTSQRPGPTLEALESMLQASPPAENPTAA</sequence>
<keyword evidence="3" id="KW-1185">Reference proteome</keyword>
<dbReference type="Pfam" id="PF00239">
    <property type="entry name" value="Resolvase"/>
    <property type="match status" value="1"/>
</dbReference>
<accession>A0ABP8EX84</accession>
<protein>
    <recommendedName>
        <fullName evidence="1">Resolvase/invertase-type recombinase catalytic domain-containing protein</fullName>
    </recommendedName>
</protein>
<reference evidence="3" key="1">
    <citation type="journal article" date="2019" name="Int. J. Syst. Evol. Microbiol.">
        <title>The Global Catalogue of Microorganisms (GCM) 10K type strain sequencing project: providing services to taxonomists for standard genome sequencing and annotation.</title>
        <authorList>
            <consortium name="The Broad Institute Genomics Platform"/>
            <consortium name="The Broad Institute Genome Sequencing Center for Infectious Disease"/>
            <person name="Wu L."/>
            <person name="Ma J."/>
        </authorList>
    </citation>
    <scope>NUCLEOTIDE SEQUENCE [LARGE SCALE GENOMIC DNA]</scope>
    <source>
        <strain evidence="3">JCM 17459</strain>
    </source>
</reference>
<feature type="domain" description="Resolvase/invertase-type recombinase catalytic" evidence="1">
    <location>
        <begin position="3"/>
        <end position="120"/>
    </location>
</feature>
<proteinExistence type="predicted"/>
<dbReference type="InterPro" id="IPR036162">
    <property type="entry name" value="Resolvase-like_N_sf"/>
</dbReference>
<dbReference type="Gene3D" id="3.40.50.1390">
    <property type="entry name" value="Resolvase, N-terminal catalytic domain"/>
    <property type="match status" value="1"/>
</dbReference>
<dbReference type="Proteomes" id="UP001499841">
    <property type="component" value="Unassembled WGS sequence"/>
</dbReference>
<comment type="caution">
    <text evidence="2">The sequence shown here is derived from an EMBL/GenBank/DDBJ whole genome shotgun (WGS) entry which is preliminary data.</text>
</comment>
<organism evidence="2 3">
    <name type="scientific">Georgenia daeguensis</name>
    <dbReference type="NCBI Taxonomy" id="908355"/>
    <lineage>
        <taxon>Bacteria</taxon>
        <taxon>Bacillati</taxon>
        <taxon>Actinomycetota</taxon>
        <taxon>Actinomycetes</taxon>
        <taxon>Micrococcales</taxon>
        <taxon>Bogoriellaceae</taxon>
        <taxon>Georgenia</taxon>
    </lineage>
</organism>
<evidence type="ECO:0000313" key="3">
    <source>
        <dbReference type="Proteomes" id="UP001499841"/>
    </source>
</evidence>
<dbReference type="EMBL" id="BAABBA010000016">
    <property type="protein sequence ID" value="GAA4288615.1"/>
    <property type="molecule type" value="Genomic_DNA"/>
</dbReference>
<dbReference type="SMART" id="SM00857">
    <property type="entry name" value="Resolvase"/>
    <property type="match status" value="1"/>
</dbReference>